<organism evidence="5">
    <name type="scientific">viral metagenome</name>
    <dbReference type="NCBI Taxonomy" id="1070528"/>
    <lineage>
        <taxon>unclassified sequences</taxon>
        <taxon>metagenomes</taxon>
        <taxon>organismal metagenomes</taxon>
    </lineage>
</organism>
<dbReference type="PANTHER" id="PTHR11960">
    <property type="entry name" value="EUKARYOTIC TRANSLATION INITIATION FACTOR 4E RELATED"/>
    <property type="match status" value="1"/>
</dbReference>
<dbReference type="InterPro" id="IPR001040">
    <property type="entry name" value="TIF_eIF_4E"/>
</dbReference>
<accession>A0A6C0D6V5</accession>
<evidence type="ECO:0000313" key="5">
    <source>
        <dbReference type="EMBL" id="QHT12203.1"/>
    </source>
</evidence>
<keyword evidence="3" id="KW-0694">RNA-binding</keyword>
<dbReference type="EMBL" id="MN739542">
    <property type="protein sequence ID" value="QHT12203.1"/>
    <property type="molecule type" value="Genomic_DNA"/>
</dbReference>
<protein>
    <submittedName>
        <fullName evidence="5">Uncharacterized protein</fullName>
    </submittedName>
</protein>
<dbReference type="Pfam" id="PF01652">
    <property type="entry name" value="IF4E"/>
    <property type="match status" value="1"/>
</dbReference>
<dbReference type="GO" id="GO:0000340">
    <property type="term" value="F:RNA 7-methylguanosine cap binding"/>
    <property type="evidence" value="ECO:0007669"/>
    <property type="project" value="TreeGrafter"/>
</dbReference>
<dbReference type="GO" id="GO:0003743">
    <property type="term" value="F:translation initiation factor activity"/>
    <property type="evidence" value="ECO:0007669"/>
    <property type="project" value="UniProtKB-KW"/>
</dbReference>
<reference evidence="5" key="1">
    <citation type="journal article" date="2020" name="Nature">
        <title>Giant virus diversity and host interactions through global metagenomics.</title>
        <authorList>
            <person name="Schulz F."/>
            <person name="Roux S."/>
            <person name="Paez-Espino D."/>
            <person name="Jungbluth S."/>
            <person name="Walsh D.A."/>
            <person name="Denef V.J."/>
            <person name="McMahon K.D."/>
            <person name="Konstantinidis K.T."/>
            <person name="Eloe-Fadrosh E.A."/>
            <person name="Kyrpides N.C."/>
            <person name="Woyke T."/>
        </authorList>
    </citation>
    <scope>NUCLEOTIDE SEQUENCE</scope>
    <source>
        <strain evidence="5">GVMAG-M-3300023174-129</strain>
    </source>
</reference>
<dbReference type="GO" id="GO:0016281">
    <property type="term" value="C:eukaryotic translation initiation factor 4F complex"/>
    <property type="evidence" value="ECO:0007669"/>
    <property type="project" value="TreeGrafter"/>
</dbReference>
<name>A0A6C0D6V5_9ZZZZ</name>
<dbReference type="GO" id="GO:0006417">
    <property type="term" value="P:regulation of translation"/>
    <property type="evidence" value="ECO:0007669"/>
    <property type="project" value="UniProtKB-KW"/>
</dbReference>
<keyword evidence="4" id="KW-0648">Protein biosynthesis</keyword>
<keyword evidence="2" id="KW-0810">Translation regulation</keyword>
<evidence type="ECO:0000256" key="1">
    <source>
        <dbReference type="ARBA" id="ARBA00022540"/>
    </source>
</evidence>
<evidence type="ECO:0000256" key="4">
    <source>
        <dbReference type="ARBA" id="ARBA00022917"/>
    </source>
</evidence>
<evidence type="ECO:0000256" key="3">
    <source>
        <dbReference type="ARBA" id="ARBA00022884"/>
    </source>
</evidence>
<sequence length="171" mass="19924">MEESFITGSWTLYYHASREKRWTLDSFEKIVTVKNVKEVLSVYKELGEKLKGGMYFWMKSSIPPLWENFQNIRGGSYSIRGLNDDGIHLFKLYSIATMMNQIMSNKDDIVNGISISPKLQGFGAQQKVGYFIIKIWNKDSDKFHSKTNLLCIDDKLTYEDILYTPHVEKKM</sequence>
<dbReference type="SUPFAM" id="SSF55418">
    <property type="entry name" value="eIF4e-like"/>
    <property type="match status" value="1"/>
</dbReference>
<dbReference type="Gene3D" id="3.30.760.10">
    <property type="entry name" value="RNA Cap, Translation Initiation Factor Eif4e"/>
    <property type="match status" value="1"/>
</dbReference>
<evidence type="ECO:0000256" key="2">
    <source>
        <dbReference type="ARBA" id="ARBA00022845"/>
    </source>
</evidence>
<dbReference type="PANTHER" id="PTHR11960:SF66">
    <property type="entry name" value="EUKARYOTIC TRANSLATION INITIATION FACTOR 4E TYPE 3"/>
    <property type="match status" value="1"/>
</dbReference>
<proteinExistence type="predicted"/>
<keyword evidence="1" id="KW-0396">Initiation factor</keyword>
<dbReference type="AlphaFoldDB" id="A0A6C0D6V5"/>
<dbReference type="InterPro" id="IPR023398">
    <property type="entry name" value="TIF_eIF4e-like"/>
</dbReference>